<dbReference type="InterPro" id="IPR001106">
    <property type="entry name" value="Aromatic_Lyase"/>
</dbReference>
<dbReference type="UniPathway" id="UPA00379">
    <property type="reaction ID" value="UER00549"/>
</dbReference>
<dbReference type="Gene3D" id="1.20.200.10">
    <property type="entry name" value="Fumarase/aspartase (Central domain)"/>
    <property type="match status" value="1"/>
</dbReference>
<dbReference type="InterPro" id="IPR014710">
    <property type="entry name" value="RmlC-like_jellyroll"/>
</dbReference>
<dbReference type="NCBIfam" id="NF006871">
    <property type="entry name" value="PRK09367.1"/>
    <property type="match status" value="1"/>
</dbReference>
<keyword evidence="3 6" id="KW-0369">Histidine metabolism</keyword>
<dbReference type="FunFam" id="1.10.275.10:FF:000005">
    <property type="entry name" value="Histidine ammonia-lyase"/>
    <property type="match status" value="1"/>
</dbReference>
<evidence type="ECO:0000256" key="1">
    <source>
        <dbReference type="ARBA" id="ARBA00005113"/>
    </source>
</evidence>
<evidence type="ECO:0000256" key="2">
    <source>
        <dbReference type="ARBA" id="ARBA00012994"/>
    </source>
</evidence>
<organism evidence="10 11">
    <name type="scientific">Comamonas flocculans</name>
    <dbReference type="NCBI Taxonomy" id="2597701"/>
    <lineage>
        <taxon>Bacteria</taxon>
        <taxon>Pseudomonadati</taxon>
        <taxon>Pseudomonadota</taxon>
        <taxon>Betaproteobacteria</taxon>
        <taxon>Burkholderiales</taxon>
        <taxon>Comamonadaceae</taxon>
        <taxon>Comamonas</taxon>
    </lineage>
</organism>
<proteinExistence type="inferred from homology"/>
<keyword evidence="11" id="KW-1185">Reference proteome</keyword>
<dbReference type="GO" id="GO:0004397">
    <property type="term" value="F:histidine ammonia-lyase activity"/>
    <property type="evidence" value="ECO:0007669"/>
    <property type="project" value="UniProtKB-UniRule"/>
</dbReference>
<protein>
    <recommendedName>
        <fullName evidence="2 6">Histidine ammonia-lyase</fullName>
        <shortName evidence="6">Histidase</shortName>
        <ecNumber evidence="2 6">4.3.1.3</ecNumber>
    </recommendedName>
</protein>
<evidence type="ECO:0000256" key="5">
    <source>
        <dbReference type="ARBA" id="ARBA00049269"/>
    </source>
</evidence>
<dbReference type="GO" id="GO:0005737">
    <property type="term" value="C:cytoplasm"/>
    <property type="evidence" value="ECO:0007669"/>
    <property type="project" value="UniProtKB-SubCell"/>
</dbReference>
<evidence type="ECO:0000256" key="6">
    <source>
        <dbReference type="HAMAP-Rule" id="MF_00229"/>
    </source>
</evidence>
<dbReference type="InterPro" id="IPR022313">
    <property type="entry name" value="Phe/His_NH3-lyase_AS"/>
</dbReference>
<dbReference type="SUPFAM" id="SSF51182">
    <property type="entry name" value="RmlC-like cupins"/>
    <property type="match status" value="1"/>
</dbReference>
<evidence type="ECO:0000313" key="10">
    <source>
        <dbReference type="EMBL" id="QEA12750.1"/>
    </source>
</evidence>
<gene>
    <name evidence="6 10" type="primary">hutH</name>
    <name evidence="10" type="ORF">FOZ74_06770</name>
</gene>
<dbReference type="CDD" id="cd00332">
    <property type="entry name" value="PAL-HAL"/>
    <property type="match status" value="1"/>
</dbReference>
<evidence type="ECO:0000256" key="3">
    <source>
        <dbReference type="ARBA" id="ARBA00022808"/>
    </source>
</evidence>
<dbReference type="Pfam" id="PF05962">
    <property type="entry name" value="HutD"/>
    <property type="match status" value="1"/>
</dbReference>
<dbReference type="NCBIfam" id="TIGR01225">
    <property type="entry name" value="hutH"/>
    <property type="match status" value="1"/>
</dbReference>
<comment type="pathway">
    <text evidence="1 6 8">Amino-acid degradation; L-histidine degradation into L-glutamate; N-formimidoyl-L-glutamate from L-histidine: step 1/3.</text>
</comment>
<dbReference type="Gene3D" id="2.60.120.10">
    <property type="entry name" value="Jelly Rolls"/>
    <property type="match status" value="1"/>
</dbReference>
<accession>A0A5B8RTF0</accession>
<evidence type="ECO:0000256" key="4">
    <source>
        <dbReference type="ARBA" id="ARBA00023239"/>
    </source>
</evidence>
<dbReference type="GO" id="GO:0019557">
    <property type="term" value="P:L-histidine catabolic process to glutamate and formate"/>
    <property type="evidence" value="ECO:0007669"/>
    <property type="project" value="UniProtKB-UniPathway"/>
</dbReference>
<dbReference type="GO" id="GO:0019556">
    <property type="term" value="P:L-histidine catabolic process to glutamate and formamide"/>
    <property type="evidence" value="ECO:0007669"/>
    <property type="project" value="UniProtKB-UniPathway"/>
</dbReference>
<dbReference type="InterPro" id="IPR008948">
    <property type="entry name" value="L-Aspartase-like"/>
</dbReference>
<dbReference type="AlphaFoldDB" id="A0A5B8RTF0"/>
<evidence type="ECO:0000256" key="7">
    <source>
        <dbReference type="RuleBase" id="RU003954"/>
    </source>
</evidence>
<keyword evidence="6" id="KW-0963">Cytoplasm</keyword>
<dbReference type="Pfam" id="PF00221">
    <property type="entry name" value="Lyase_aromatic"/>
    <property type="match status" value="1"/>
</dbReference>
<dbReference type="InterPro" id="IPR010282">
    <property type="entry name" value="Uncharacterised_HutD/Ves"/>
</dbReference>
<comment type="similarity">
    <text evidence="6 7">Belongs to the PAL/histidase family.</text>
</comment>
<dbReference type="FunFam" id="1.20.200.10:FF:000003">
    <property type="entry name" value="Histidine ammonia-lyase"/>
    <property type="match status" value="1"/>
</dbReference>
<dbReference type="SUPFAM" id="SSF48557">
    <property type="entry name" value="L-aspartase-like"/>
    <property type="match status" value="1"/>
</dbReference>
<reference evidence="10 11" key="1">
    <citation type="submission" date="2019-07" db="EMBL/GenBank/DDBJ databases">
        <title>Complete genome sequence of Comamonas sp. NLF 7-7 isolated from livestock.</title>
        <authorList>
            <person name="Kim D.H."/>
            <person name="Kim J.G."/>
        </authorList>
    </citation>
    <scope>NUCLEOTIDE SEQUENCE [LARGE SCALE GENOMIC DNA]</scope>
    <source>
        <strain evidence="10 11">NLF 7-7</strain>
    </source>
</reference>
<dbReference type="PROSITE" id="PS00488">
    <property type="entry name" value="PAL_HISTIDASE"/>
    <property type="match status" value="1"/>
</dbReference>
<sequence length="744" mass="77905">MPMPVTRRRWKPPGVLASNCRCWPEHRRDPSMHRFDLNTLTSTPWKNGAGSTREIVRWPAGSTLDDFEWRVSVATLQGAAPFSSVPGVDRQTMLLDGEGARLQADDAHPLFDLREPGQVLAFAGEAAITARPHGGASRDFNLMLRRGHWQGQMQRVAGPRQPGSTPAGLCMVLAGRWRRGADVFTAGQGLWWSAPAPGEALVPEAAGAEGEPQLAWVALSPLAPASLGRQHNAAQLTVEPGGLTLAQLRALWQQPLRVTLAASAQAAIAASAAAVQTIVARGEPAYGINTGFGKLAKTQIADAQLAQLQHNLILSHSVGTGAPLPDAVVRLVMLMKAASLARGYSGVRPVVIDTLLAMLDAGVLPVIPSKGSVGASGDLAPLSHMTLALTGQGQVHWAGRSMAAIDALGAAGIAPLTLAAKEGLALINGTQVSTALALHGLFLAERLLDAGAVIGALCVDAAKGSDAPFDPRVHALRGQPGQIALAEVTRALLAGSAIRQSHLVGDERVQDPYSLRCQPQVLGACRDLITQAARALLIEANAVTDNPLVFADTGEVLSGGNFHAEPVAFAADTLALAISEIGAISERRIALLIDSTLSGLPPFLVHNAGLNSGFMIAHVTAAALASENKSLAHPASVDSLPTSANQEDHVSMATFAARRLAEMADNTAGILGIEWLAACQGVDMHQPLKTSQALQRAHATLRAQVPFYAEDRLFAPDIEAARTLVLNGSAADGNRALLARLWVD</sequence>
<dbReference type="InterPro" id="IPR024083">
    <property type="entry name" value="Fumarase/histidase_N"/>
</dbReference>
<dbReference type="InterPro" id="IPR011051">
    <property type="entry name" value="RmlC_Cupin_sf"/>
</dbReference>
<dbReference type="HAMAP" id="MF_00229">
    <property type="entry name" value="His_ammonia_lyase"/>
    <property type="match status" value="1"/>
</dbReference>
<comment type="PTM">
    <text evidence="6">Contains an active site 4-methylidene-imidazol-5-one (MIO), which is formed autocatalytically by cyclization and dehydration of residues Ala-Ser-Gly.</text>
</comment>
<comment type="subcellular location">
    <subcellularLocation>
        <location evidence="6 9">Cytoplasm</location>
    </subcellularLocation>
</comment>
<name>A0A5B8RTF0_9BURK</name>
<dbReference type="EMBL" id="CP042344">
    <property type="protein sequence ID" value="QEA12750.1"/>
    <property type="molecule type" value="Genomic_DNA"/>
</dbReference>
<dbReference type="EC" id="4.3.1.3" evidence="2 6"/>
<dbReference type="CDD" id="cd20293">
    <property type="entry name" value="cupin_HutD_N"/>
    <property type="match status" value="1"/>
</dbReference>
<feature type="cross-link" description="5-imidazolinone (Ala-Gly)" evidence="6">
    <location>
        <begin position="375"/>
        <end position="377"/>
    </location>
</feature>
<evidence type="ECO:0000256" key="9">
    <source>
        <dbReference type="RuleBase" id="RU004480"/>
    </source>
</evidence>
<feature type="modified residue" description="2,3-didehydroalanine (Ser)" evidence="6">
    <location>
        <position position="376"/>
    </location>
</feature>
<dbReference type="KEGG" id="cof:FOZ74_06770"/>
<dbReference type="PANTHER" id="PTHR10362">
    <property type="entry name" value="HISTIDINE AMMONIA-LYASE"/>
    <property type="match status" value="1"/>
</dbReference>
<dbReference type="Gene3D" id="1.10.275.10">
    <property type="entry name" value="Fumarase/aspartase (N-terminal domain)"/>
    <property type="match status" value="1"/>
</dbReference>
<dbReference type="OrthoDB" id="9806955at2"/>
<keyword evidence="4 6" id="KW-0456">Lyase</keyword>
<dbReference type="Proteomes" id="UP000321199">
    <property type="component" value="Chromosome"/>
</dbReference>
<evidence type="ECO:0000313" key="11">
    <source>
        <dbReference type="Proteomes" id="UP000321199"/>
    </source>
</evidence>
<comment type="catalytic activity">
    <reaction evidence="5 6 8">
        <text>L-histidine = trans-urocanate + NH4(+)</text>
        <dbReference type="Rhea" id="RHEA:21232"/>
        <dbReference type="ChEBI" id="CHEBI:17771"/>
        <dbReference type="ChEBI" id="CHEBI:28938"/>
        <dbReference type="ChEBI" id="CHEBI:57595"/>
        <dbReference type="EC" id="4.3.1.3"/>
    </reaction>
</comment>
<evidence type="ECO:0000256" key="8">
    <source>
        <dbReference type="RuleBase" id="RU004479"/>
    </source>
</evidence>
<dbReference type="InterPro" id="IPR005921">
    <property type="entry name" value="HutH"/>
</dbReference>